<evidence type="ECO:0000313" key="1">
    <source>
        <dbReference type="EMBL" id="KUL44079.1"/>
    </source>
</evidence>
<sequence>MYSEGLYQQYKYLATWLPNTNVKLGDIGLLKGALWARSGEIPPSASKLTVRQGARIPSLEWQNTNKFVMETKAAGELAPGFTALAMMDGGIAYRFDKAGAIIFRAEDIVAEEVADTARIRRWMLNEHRAGRLDPGSVAVTRVLRAKSFIVLITNSDGARVEMRTAATVGPASNTAAAVRGRLEIARATGMFVHLVVENGVPLFGGLRLRKSLLRKPRVDDVLLDADVDDATAQVATEGLHDDDPFELIGLA</sequence>
<dbReference type="RefSeq" id="WP_062699255.1">
    <property type="nucleotide sequence ID" value="NZ_LLZG01000025.1"/>
</dbReference>
<dbReference type="Proteomes" id="UP000053923">
    <property type="component" value="Unassembled WGS sequence"/>
</dbReference>
<dbReference type="OrthoDB" id="4204970at2"/>
<reference evidence="2" key="1">
    <citation type="submission" date="2015-10" db="EMBL/GenBank/DDBJ databases">
        <authorList>
            <person name="Ju K.-S."/>
            <person name="Doroghazi J.R."/>
            <person name="Metcalf W.W."/>
        </authorList>
    </citation>
    <scope>NUCLEOTIDE SEQUENCE [LARGE SCALE GENOMIC DNA]</scope>
    <source>
        <strain evidence="2">NRRL 3151</strain>
    </source>
</reference>
<name>A0A0X3VH01_9ACTN</name>
<keyword evidence="2" id="KW-1185">Reference proteome</keyword>
<protein>
    <submittedName>
        <fullName evidence="1">Uncharacterized protein</fullName>
    </submittedName>
</protein>
<gene>
    <name evidence="1" type="ORF">ADL12_05920</name>
</gene>
<comment type="caution">
    <text evidence="1">The sequence shown here is derived from an EMBL/GenBank/DDBJ whole genome shotgun (WGS) entry which is preliminary data.</text>
</comment>
<dbReference type="AlphaFoldDB" id="A0A0X3VH01"/>
<accession>A0A0X3VH01</accession>
<evidence type="ECO:0000313" key="2">
    <source>
        <dbReference type="Proteomes" id="UP000053923"/>
    </source>
</evidence>
<organism evidence="1 2">
    <name type="scientific">Streptomyces regalis</name>
    <dbReference type="NCBI Taxonomy" id="68262"/>
    <lineage>
        <taxon>Bacteria</taxon>
        <taxon>Bacillati</taxon>
        <taxon>Actinomycetota</taxon>
        <taxon>Actinomycetes</taxon>
        <taxon>Kitasatosporales</taxon>
        <taxon>Streptomycetaceae</taxon>
        <taxon>Streptomyces</taxon>
    </lineage>
</organism>
<dbReference type="EMBL" id="LLZG01000025">
    <property type="protein sequence ID" value="KUL44079.1"/>
    <property type="molecule type" value="Genomic_DNA"/>
</dbReference>
<proteinExistence type="predicted"/>